<dbReference type="AlphaFoldDB" id="A0A9W6W7E4"/>
<evidence type="ECO:0000256" key="9">
    <source>
        <dbReference type="SAM" id="Phobius"/>
    </source>
</evidence>
<accession>A0A9W6W7E4</accession>
<gene>
    <name evidence="10" type="ORF">Afil01_06700</name>
</gene>
<keyword evidence="5 9" id="KW-0812">Transmembrane</keyword>
<dbReference type="RefSeq" id="WP_285661081.1">
    <property type="nucleotide sequence ID" value="NZ_BSTX01000001.1"/>
</dbReference>
<feature type="transmembrane region" description="Helical" evidence="9">
    <location>
        <begin position="293"/>
        <end position="322"/>
    </location>
</feature>
<comment type="caution">
    <text evidence="10">The sequence shown here is derived from an EMBL/GenBank/DDBJ whole genome shotgun (WGS) entry which is preliminary data.</text>
</comment>
<proteinExistence type="inferred from homology"/>
<evidence type="ECO:0000313" key="11">
    <source>
        <dbReference type="Proteomes" id="UP001165079"/>
    </source>
</evidence>
<keyword evidence="6 9" id="KW-1133">Transmembrane helix</keyword>
<keyword evidence="11" id="KW-1185">Reference proteome</keyword>
<evidence type="ECO:0000256" key="4">
    <source>
        <dbReference type="ARBA" id="ARBA00022475"/>
    </source>
</evidence>
<comment type="subcellular location">
    <subcellularLocation>
        <location evidence="1">Cell membrane</location>
        <topology evidence="1">Multi-pass membrane protein</topology>
    </subcellularLocation>
</comment>
<feature type="transmembrane region" description="Helical" evidence="9">
    <location>
        <begin position="78"/>
        <end position="96"/>
    </location>
</feature>
<evidence type="ECO:0000313" key="10">
    <source>
        <dbReference type="EMBL" id="GLZ75863.1"/>
    </source>
</evidence>
<evidence type="ECO:0000256" key="3">
    <source>
        <dbReference type="ARBA" id="ARBA00022448"/>
    </source>
</evidence>
<comment type="similarity">
    <text evidence="2">Belongs to the autoinducer-2 exporter (AI-2E) (TC 2.A.86) family.</text>
</comment>
<dbReference type="GO" id="GO:0055085">
    <property type="term" value="P:transmembrane transport"/>
    <property type="evidence" value="ECO:0007669"/>
    <property type="project" value="TreeGrafter"/>
</dbReference>
<feature type="transmembrane region" description="Helical" evidence="9">
    <location>
        <begin position="108"/>
        <end position="133"/>
    </location>
</feature>
<feature type="transmembrane region" description="Helical" evidence="9">
    <location>
        <begin position="192"/>
        <end position="211"/>
    </location>
</feature>
<organism evidence="10 11">
    <name type="scientific">Actinorhabdospora filicis</name>
    <dbReference type="NCBI Taxonomy" id="1785913"/>
    <lineage>
        <taxon>Bacteria</taxon>
        <taxon>Bacillati</taxon>
        <taxon>Actinomycetota</taxon>
        <taxon>Actinomycetes</taxon>
        <taxon>Micromonosporales</taxon>
        <taxon>Micromonosporaceae</taxon>
        <taxon>Actinorhabdospora</taxon>
    </lineage>
</organism>
<evidence type="ECO:0000256" key="7">
    <source>
        <dbReference type="ARBA" id="ARBA00023136"/>
    </source>
</evidence>
<name>A0A9W6W7E4_9ACTN</name>
<keyword evidence="4" id="KW-1003">Cell membrane</keyword>
<reference evidence="10" key="1">
    <citation type="submission" date="2023-03" db="EMBL/GenBank/DDBJ databases">
        <title>Actinorhabdospora filicis NBRC 111898.</title>
        <authorList>
            <person name="Ichikawa N."/>
            <person name="Sato H."/>
            <person name="Tonouchi N."/>
        </authorList>
    </citation>
    <scope>NUCLEOTIDE SEQUENCE</scope>
    <source>
        <strain evidence="10">NBRC 111898</strain>
    </source>
</reference>
<feature type="compositionally biased region" description="Pro residues" evidence="8">
    <location>
        <begin position="1"/>
        <end position="11"/>
    </location>
</feature>
<feature type="transmembrane region" description="Helical" evidence="9">
    <location>
        <begin position="342"/>
        <end position="374"/>
    </location>
</feature>
<keyword evidence="3" id="KW-0813">Transport</keyword>
<evidence type="ECO:0000256" key="8">
    <source>
        <dbReference type="SAM" id="MobiDB-lite"/>
    </source>
</evidence>
<keyword evidence="7 9" id="KW-0472">Membrane</keyword>
<feature type="region of interest" description="Disordered" evidence="8">
    <location>
        <begin position="1"/>
        <end position="42"/>
    </location>
</feature>
<evidence type="ECO:0000256" key="2">
    <source>
        <dbReference type="ARBA" id="ARBA00009773"/>
    </source>
</evidence>
<protein>
    <submittedName>
        <fullName evidence="10">AI-2E family transporter</fullName>
    </submittedName>
</protein>
<evidence type="ECO:0000256" key="6">
    <source>
        <dbReference type="ARBA" id="ARBA00022989"/>
    </source>
</evidence>
<dbReference type="Pfam" id="PF01594">
    <property type="entry name" value="AI-2E_transport"/>
    <property type="match status" value="1"/>
</dbReference>
<dbReference type="Proteomes" id="UP001165079">
    <property type="component" value="Unassembled WGS sequence"/>
</dbReference>
<evidence type="ECO:0000256" key="1">
    <source>
        <dbReference type="ARBA" id="ARBA00004651"/>
    </source>
</evidence>
<dbReference type="InterPro" id="IPR002549">
    <property type="entry name" value="AI-2E-like"/>
</dbReference>
<dbReference type="EMBL" id="BSTX01000001">
    <property type="protein sequence ID" value="GLZ75863.1"/>
    <property type="molecule type" value="Genomic_DNA"/>
</dbReference>
<dbReference type="PANTHER" id="PTHR21716">
    <property type="entry name" value="TRANSMEMBRANE PROTEIN"/>
    <property type="match status" value="1"/>
</dbReference>
<sequence>MSTQAPRPPENPAEHAEESDGDLAAPAEPVAETPAVPNPYGEPGRPFTRNPFTFGLLAGLGLTVAYLLFLGLQAAGGVLISILVAGFLAIGINPIVVRVQRLVKRRGLAVAIVAFGMAVVFCGGLALLLPAVIEQVTAFINALPGYIEGLKGNRWINDLNNEYQLIERLKSAASAENITSAAGGLFSVLGQVFGTAFNAIMVVILTLYFLVSFDKLKAGAYALLPASRRPRAQVLGDEILVKVGNYTIGALGIGAIAGVTSLIFMIIAGIPYAYALALIVAVFDLIPQIGATLGAVIVSLVGFSQSIAVGIACVIFFVLYQQVENWLIYPRMMSRSVKVSDLGAILGLLIGAALFGIVGALVAVPAVAAIQLLVREVHIRRQDLA</sequence>
<evidence type="ECO:0000256" key="5">
    <source>
        <dbReference type="ARBA" id="ARBA00022692"/>
    </source>
</evidence>
<dbReference type="PANTHER" id="PTHR21716:SF53">
    <property type="entry name" value="PERMEASE PERM-RELATED"/>
    <property type="match status" value="1"/>
</dbReference>
<feature type="transmembrane region" description="Helical" evidence="9">
    <location>
        <begin position="52"/>
        <end position="72"/>
    </location>
</feature>
<feature type="compositionally biased region" description="Low complexity" evidence="8">
    <location>
        <begin position="24"/>
        <end position="39"/>
    </location>
</feature>
<dbReference type="GO" id="GO:0005886">
    <property type="term" value="C:plasma membrane"/>
    <property type="evidence" value="ECO:0007669"/>
    <property type="project" value="UniProtKB-SubCell"/>
</dbReference>